<keyword evidence="4" id="KW-0862">Zinc</keyword>
<reference evidence="6 7" key="1">
    <citation type="submission" date="2014-02" db="EMBL/GenBank/DDBJ databases">
        <title>The genome sequence of the entomopathogenic fungus Metarhizium robertsii ARSEF 2575.</title>
        <authorList>
            <person name="Giuliano Garisto Donzelli B."/>
            <person name="Roe B.A."/>
            <person name="Macmil S.L."/>
            <person name="Krasnoff S.B."/>
            <person name="Gibson D.M."/>
        </authorList>
    </citation>
    <scope>NUCLEOTIDE SEQUENCE [LARGE SCALE GENOMIC DNA]</scope>
    <source>
        <strain evidence="6 7">ARSEF 2575</strain>
    </source>
</reference>
<dbReference type="InterPro" id="IPR052035">
    <property type="entry name" value="ZnF_BED_domain_contain"/>
</dbReference>
<organism evidence="6 7">
    <name type="scientific">Metarhizium robertsii</name>
    <dbReference type="NCBI Taxonomy" id="568076"/>
    <lineage>
        <taxon>Eukaryota</taxon>
        <taxon>Fungi</taxon>
        <taxon>Dikarya</taxon>
        <taxon>Ascomycota</taxon>
        <taxon>Pezizomycotina</taxon>
        <taxon>Sordariomycetes</taxon>
        <taxon>Hypocreomycetidae</taxon>
        <taxon>Hypocreales</taxon>
        <taxon>Clavicipitaceae</taxon>
        <taxon>Metarhizium</taxon>
    </lineage>
</organism>
<dbReference type="EMBL" id="JELW01000061">
    <property type="protein sequence ID" value="EXU95905.1"/>
    <property type="molecule type" value="Genomic_DNA"/>
</dbReference>
<keyword evidence="2" id="KW-0479">Metal-binding</keyword>
<proteinExistence type="predicted"/>
<comment type="subcellular location">
    <subcellularLocation>
        <location evidence="1">Nucleus</location>
    </subcellularLocation>
</comment>
<protein>
    <submittedName>
        <fullName evidence="6">HAT family dimerization domain protein</fullName>
    </submittedName>
</protein>
<dbReference type="SUPFAM" id="SSF53098">
    <property type="entry name" value="Ribonuclease H-like"/>
    <property type="match status" value="1"/>
</dbReference>
<evidence type="ECO:0000256" key="4">
    <source>
        <dbReference type="ARBA" id="ARBA00022833"/>
    </source>
</evidence>
<dbReference type="AlphaFoldDB" id="A0A014MX15"/>
<gene>
    <name evidence="6" type="ORF">X797_011027</name>
</gene>
<evidence type="ECO:0000256" key="1">
    <source>
        <dbReference type="ARBA" id="ARBA00004123"/>
    </source>
</evidence>
<evidence type="ECO:0000256" key="2">
    <source>
        <dbReference type="ARBA" id="ARBA00022723"/>
    </source>
</evidence>
<keyword evidence="3" id="KW-0863">Zinc-finger</keyword>
<dbReference type="PANTHER" id="PTHR46481">
    <property type="entry name" value="ZINC FINGER BED DOMAIN-CONTAINING PROTEIN 4"/>
    <property type="match status" value="1"/>
</dbReference>
<evidence type="ECO:0000313" key="6">
    <source>
        <dbReference type="EMBL" id="EXU95905.1"/>
    </source>
</evidence>
<comment type="caution">
    <text evidence="6">The sequence shown here is derived from an EMBL/GenBank/DDBJ whole genome shotgun (WGS) entry which is preliminary data.</text>
</comment>
<evidence type="ECO:0000256" key="3">
    <source>
        <dbReference type="ARBA" id="ARBA00022771"/>
    </source>
</evidence>
<name>A0A014MX15_9HYPO</name>
<dbReference type="HOGENOM" id="CLU_011831_0_0_1"/>
<evidence type="ECO:0000313" key="7">
    <source>
        <dbReference type="Proteomes" id="UP000030151"/>
    </source>
</evidence>
<evidence type="ECO:0000256" key="5">
    <source>
        <dbReference type="ARBA" id="ARBA00023242"/>
    </source>
</evidence>
<dbReference type="GO" id="GO:0005634">
    <property type="term" value="C:nucleus"/>
    <property type="evidence" value="ECO:0007669"/>
    <property type="project" value="UniProtKB-SubCell"/>
</dbReference>
<sequence length="613" mass="70153">MSKKGGRPKTYGVHEHFVAAPIPPGGHKFTQHRVRCKYCSKTMAKHVQRQQNHLAKECLGFQQAAGHVDRQPRSTTALSIMDRNSKEQLDRAAALAVFTSGKPYTTFEPPCGDRIASILPEVYQDYRVQVKEILDDADYLNVIFDASDDISNNRIVNISISIPNSATFYWKTVNTQNEEHTALNTIRLIQPLLQEVFTKEGEDFQDFSRMNAICTDTCSTMRKLHAEMKNMPEFRHCFFILCDSHGLQLLVKDIVESERWVPVLKKVTRIITFFKRPGSNLHDFKAFITPAITRWGTQLGAIMSSLANKDALRAYARDAIVLNSLKAKAVKAEEEEEDRQVLKAILSSTNNFEFWHEVEMLAKVLQPIEHAQRCSERDHSCIGEVIPRWLTIQAKWDALEEANQDPLINYSELRQWRVQRMKGQTTDIHHFAFALDPRTTTGEGLGLDTMERAHRFLEENTTNGEYQQLFGEFCRFRAREGALFGPTSRIYRDQPKTPHTPSHYYALSAWGYFGSMGVKLATLARRVLGSLANSVPSERSFSATNYLHCKLRNRLSPLSTDKATFIYTNCRVLRRLKMVNDNPAESIVNWETVDVARLIKIENAFQDSYCCRD</sequence>
<keyword evidence="5" id="KW-0539">Nucleus</keyword>
<dbReference type="GO" id="GO:0008270">
    <property type="term" value="F:zinc ion binding"/>
    <property type="evidence" value="ECO:0007669"/>
    <property type="project" value="UniProtKB-KW"/>
</dbReference>
<dbReference type="InterPro" id="IPR012337">
    <property type="entry name" value="RNaseH-like_sf"/>
</dbReference>
<accession>A0A014MX15</accession>
<dbReference type="PANTHER" id="PTHR46481:SF10">
    <property type="entry name" value="ZINC FINGER BED DOMAIN-CONTAINING PROTEIN 39"/>
    <property type="match status" value="1"/>
</dbReference>
<dbReference type="Proteomes" id="UP000030151">
    <property type="component" value="Unassembled WGS sequence"/>
</dbReference>